<proteinExistence type="predicted"/>
<dbReference type="InterPro" id="IPR053136">
    <property type="entry name" value="UTP_pyrophosphatase-like"/>
</dbReference>
<dbReference type="Pfam" id="PF01863">
    <property type="entry name" value="YgjP-like"/>
    <property type="match status" value="1"/>
</dbReference>
<sequence>MSSQPARPPACPGEPVLTENGAMVVDGRELRVRISLRRRRLGLTVERDGTLTLHVPDGCGAQRVEEFVRASRAWIDDKIRLSGERRQLHPVRTLRNGEVHRYLGRDYRLLIVDDQLDAAAASVDEGPGAVVRLVAGRLRLDGTVAADPKRARKAIADWYSRAGQRWIRGRLQPWAARMDVSEPAVHVRDLGRRWGSYRSGPAVDGVISLHWATFQLPIHLVDYVVAHELAHVRVSGHGPAYWRLLGRALPECRQLKEELDELGRRVWMGDLGC</sequence>
<reference evidence="2 3" key="1">
    <citation type="submission" date="2022-03" db="EMBL/GenBank/DDBJ databases">
        <title>Complete genome of Streptomyces rimosus ssp. rimosus R7 (=ATCC 10970).</title>
        <authorList>
            <person name="Beganovic S."/>
            <person name="Ruckert C."/>
            <person name="Busche T."/>
            <person name="Kalinowski J."/>
            <person name="Wittmann C."/>
        </authorList>
    </citation>
    <scope>NUCLEOTIDE SEQUENCE [LARGE SCALE GENOMIC DNA]</scope>
    <source>
        <strain evidence="2 3">R7</strain>
    </source>
</reference>
<dbReference type="PANTHER" id="PTHR30399">
    <property type="entry name" value="UNCHARACTERIZED PROTEIN YGJP"/>
    <property type="match status" value="1"/>
</dbReference>
<protein>
    <recommendedName>
        <fullName evidence="1">YgjP-like metallopeptidase domain-containing protein</fullName>
    </recommendedName>
</protein>
<dbReference type="Gene3D" id="3.30.2010.10">
    <property type="entry name" value="Metalloproteases ('zincins'), catalytic domain"/>
    <property type="match status" value="1"/>
</dbReference>
<dbReference type="PANTHER" id="PTHR30399:SF1">
    <property type="entry name" value="UTP PYROPHOSPHATASE"/>
    <property type="match status" value="1"/>
</dbReference>
<evidence type="ECO:0000313" key="3">
    <source>
        <dbReference type="Proteomes" id="UP000829494"/>
    </source>
</evidence>
<keyword evidence="3" id="KW-1185">Reference proteome</keyword>
<evidence type="ECO:0000259" key="1">
    <source>
        <dbReference type="Pfam" id="PF01863"/>
    </source>
</evidence>
<evidence type="ECO:0000313" key="2">
    <source>
        <dbReference type="EMBL" id="UNZ04625.1"/>
    </source>
</evidence>
<dbReference type="Proteomes" id="UP000829494">
    <property type="component" value="Chromosome"/>
</dbReference>
<organism evidence="2 3">
    <name type="scientific">Streptomyces rimosus subsp. rimosus</name>
    <dbReference type="NCBI Taxonomy" id="132474"/>
    <lineage>
        <taxon>Bacteria</taxon>
        <taxon>Bacillati</taxon>
        <taxon>Actinomycetota</taxon>
        <taxon>Actinomycetes</taxon>
        <taxon>Kitasatosporales</taxon>
        <taxon>Streptomycetaceae</taxon>
        <taxon>Streptomyces</taxon>
    </lineage>
</organism>
<dbReference type="EMBL" id="CP094298">
    <property type="protein sequence ID" value="UNZ04625.1"/>
    <property type="molecule type" value="Genomic_DNA"/>
</dbReference>
<feature type="domain" description="YgjP-like metallopeptidase" evidence="1">
    <location>
        <begin position="39"/>
        <end position="261"/>
    </location>
</feature>
<dbReference type="InterPro" id="IPR002725">
    <property type="entry name" value="YgjP-like_metallopeptidase"/>
</dbReference>
<gene>
    <name evidence="2" type="ORF">SRIMR7_20910</name>
</gene>
<dbReference type="CDD" id="cd07344">
    <property type="entry name" value="M48_yhfN_like"/>
    <property type="match status" value="1"/>
</dbReference>
<name>A0ABY3Z2S0_STRRM</name>
<accession>A0ABY3Z2S0</accession>